<comment type="caution">
    <text evidence="6">The sequence shown here is derived from an EMBL/GenBank/DDBJ whole genome shotgun (WGS) entry which is preliminary data.</text>
</comment>
<dbReference type="NCBIfam" id="NF002315">
    <property type="entry name" value="PRK01237.1"/>
    <property type="match status" value="1"/>
</dbReference>
<evidence type="ECO:0000256" key="1">
    <source>
        <dbReference type="ARBA" id="ARBA00001210"/>
    </source>
</evidence>
<dbReference type="GO" id="GO:0005524">
    <property type="term" value="F:ATP binding"/>
    <property type="evidence" value="ECO:0007669"/>
    <property type="project" value="UniProtKB-KW"/>
</dbReference>
<keyword evidence="4" id="KW-0547">Nucleotide-binding</keyword>
<keyword evidence="5" id="KW-0067">ATP-binding</keyword>
<keyword evidence="3" id="KW-0808">Transferase</keyword>
<dbReference type="PANTHER" id="PTHR30201:SF2">
    <property type="entry name" value="2-(5''-TRIPHOSPHORIBOSYL)-3'-DEPHOSPHOCOENZYME-A SYNTHASE"/>
    <property type="match status" value="1"/>
</dbReference>
<sequence length="289" mass="28879">MPPLAAAARLDASPVPDRLAALAVRALVEEAELTPKPALVDRRGRGAHHDLDLALMRRSAEALRGAFAAMAEAAAGAPAGLALRERLGALGRAGERAMLAATGGVNTHRGALWALGLLVAAASQEGGAGAPAALGARAAMLARLPDRFAPAAGSHGSLACLRFRVAGARGEARAGFPHAVAVGWPALREARARGAGEEAARLDALLAIMARLDDTCLLHRAGLRGLHAAQRGAAAALAAGGAGTPEGRRALLALDAALLALRASPGGSADLLAAVLFLDALGGEPPPGR</sequence>
<dbReference type="GO" id="GO:0051191">
    <property type="term" value="P:prosthetic group biosynthetic process"/>
    <property type="evidence" value="ECO:0007669"/>
    <property type="project" value="TreeGrafter"/>
</dbReference>
<evidence type="ECO:0000256" key="5">
    <source>
        <dbReference type="ARBA" id="ARBA00022840"/>
    </source>
</evidence>
<dbReference type="PANTHER" id="PTHR30201">
    <property type="entry name" value="TRIPHOSPHORIBOSYL-DEPHOSPHO-COA SYNTHASE"/>
    <property type="match status" value="1"/>
</dbReference>
<dbReference type="InterPro" id="IPR002736">
    <property type="entry name" value="CitG"/>
</dbReference>
<dbReference type="GO" id="GO:0046917">
    <property type="term" value="F:triphosphoribosyl-dephospho-CoA synthase activity"/>
    <property type="evidence" value="ECO:0007669"/>
    <property type="project" value="UniProtKB-EC"/>
</dbReference>
<organism evidence="6 7">
    <name type="scientific">Anaeromyxobacter diazotrophicus</name>
    <dbReference type="NCBI Taxonomy" id="2590199"/>
    <lineage>
        <taxon>Bacteria</taxon>
        <taxon>Pseudomonadati</taxon>
        <taxon>Myxococcota</taxon>
        <taxon>Myxococcia</taxon>
        <taxon>Myxococcales</taxon>
        <taxon>Cystobacterineae</taxon>
        <taxon>Anaeromyxobacteraceae</taxon>
        <taxon>Anaeromyxobacter</taxon>
    </lineage>
</organism>
<dbReference type="InterPro" id="IPR017555">
    <property type="entry name" value="TriPribosyl-deP-CoA_syn"/>
</dbReference>
<dbReference type="EMBL" id="BJTG01000009">
    <property type="protein sequence ID" value="GEJ58833.1"/>
    <property type="molecule type" value="Genomic_DNA"/>
</dbReference>
<evidence type="ECO:0000256" key="2">
    <source>
        <dbReference type="ARBA" id="ARBA00012074"/>
    </source>
</evidence>
<name>A0A7I9VQY7_9BACT</name>
<keyword evidence="7" id="KW-1185">Reference proteome</keyword>
<gene>
    <name evidence="6" type="primary">mdcB</name>
    <name evidence="6" type="ORF">AMYX_35740</name>
</gene>
<reference evidence="7" key="1">
    <citation type="journal article" date="2020" name="Appl. Environ. Microbiol.">
        <title>Diazotrophic Anaeromyxobacter Isolates from Soils.</title>
        <authorList>
            <person name="Masuda Y."/>
            <person name="Yamanaka H."/>
            <person name="Xu Z.X."/>
            <person name="Shiratori Y."/>
            <person name="Aono T."/>
            <person name="Amachi S."/>
            <person name="Senoo K."/>
            <person name="Itoh H."/>
        </authorList>
    </citation>
    <scope>NUCLEOTIDE SEQUENCE [LARGE SCALE GENOMIC DNA]</scope>
    <source>
        <strain evidence="7">R267</strain>
    </source>
</reference>
<dbReference type="AlphaFoldDB" id="A0A7I9VQY7"/>
<evidence type="ECO:0000313" key="6">
    <source>
        <dbReference type="EMBL" id="GEJ58833.1"/>
    </source>
</evidence>
<evidence type="ECO:0000313" key="7">
    <source>
        <dbReference type="Proteomes" id="UP000503640"/>
    </source>
</evidence>
<dbReference type="NCBIfam" id="TIGR03132">
    <property type="entry name" value="malonate_mdcB"/>
    <property type="match status" value="1"/>
</dbReference>
<proteinExistence type="inferred from homology"/>
<evidence type="ECO:0000256" key="3">
    <source>
        <dbReference type="ARBA" id="ARBA00022679"/>
    </source>
</evidence>
<dbReference type="RefSeq" id="WP_176067761.1">
    <property type="nucleotide sequence ID" value="NZ_BJTG01000009.1"/>
</dbReference>
<dbReference type="Gene3D" id="1.10.4200.10">
    <property type="entry name" value="Triphosphoribosyl-dephospho-CoA protein"/>
    <property type="match status" value="2"/>
</dbReference>
<comment type="catalytic activity">
    <reaction evidence="1">
        <text>3'-dephospho-CoA + ATP = 2'-(5''-triphospho-alpha-D-ribosyl)-3'-dephospho-CoA + adenine</text>
        <dbReference type="Rhea" id="RHEA:15117"/>
        <dbReference type="ChEBI" id="CHEBI:16708"/>
        <dbReference type="ChEBI" id="CHEBI:30616"/>
        <dbReference type="ChEBI" id="CHEBI:57328"/>
        <dbReference type="ChEBI" id="CHEBI:61378"/>
        <dbReference type="EC" id="2.4.2.52"/>
    </reaction>
</comment>
<dbReference type="Proteomes" id="UP000503640">
    <property type="component" value="Unassembled WGS sequence"/>
</dbReference>
<evidence type="ECO:0000256" key="4">
    <source>
        <dbReference type="ARBA" id="ARBA00022741"/>
    </source>
</evidence>
<dbReference type="EC" id="2.4.2.52" evidence="2"/>
<accession>A0A7I9VQY7</accession>
<protein>
    <recommendedName>
        <fullName evidence="2">triphosphoribosyl-dephospho-CoA synthase</fullName>
        <ecNumber evidence="2">2.4.2.52</ecNumber>
    </recommendedName>
</protein>
<dbReference type="HAMAP" id="MF_01883">
    <property type="entry name" value="MdcB"/>
    <property type="match status" value="1"/>
</dbReference>
<dbReference type="Pfam" id="PF01874">
    <property type="entry name" value="CitG"/>
    <property type="match status" value="1"/>
</dbReference>